<accession>A0A095SJQ3</accession>
<proteinExistence type="predicted"/>
<evidence type="ECO:0000256" key="1">
    <source>
        <dbReference type="SAM" id="SignalP"/>
    </source>
</evidence>
<dbReference type="STRING" id="1177154.Y5S_01720"/>
<dbReference type="eggNOG" id="COG0823">
    <property type="taxonomic scope" value="Bacteria"/>
</dbReference>
<evidence type="ECO:0000313" key="2">
    <source>
        <dbReference type="EMBL" id="KGD64812.1"/>
    </source>
</evidence>
<dbReference type="RefSeq" id="WP_035232271.1">
    <property type="nucleotide sequence ID" value="NZ_ARXV01000006.1"/>
</dbReference>
<protein>
    <submittedName>
        <fullName evidence="2">Outer membrane protein</fullName>
    </submittedName>
</protein>
<dbReference type="OrthoDB" id="33879at2"/>
<name>A0A095SJQ3_9GAMM</name>
<keyword evidence="3" id="KW-1185">Reference proteome</keyword>
<gene>
    <name evidence="2" type="ORF">Y5S_01720</name>
</gene>
<sequence length="916" mass="103228">MRGSFSLGLLGAMAVSLVQAETLVQRNQTVVPHDDAYYKASVRNTELIFTEKNKGFAEHAAGAQQHLQPDYEATFGYQMDSPLYVGLISDNNQIANGFSTQFPHNRQINYVGGAAAVDYFSTTSWLDVLLFHETAHNYQINAKDNKVSSALHKLLGNGSLMTPFIPAIVPNAFESSFMLEGNAVLNESRHGNGGRLYSGRFDALVNAQARAGYLEPERVYNQTLYFPYGEASYVVGSHYQYYLADNYGLDATNSYFKVRSRYWYLPFVTNAPLRTAIGNNFDNTFADWANQQKQQAQLAVVSEGEPLLTSKHFTALNSDDQEIFFLASPEDVRAPFHVVLNRQNGEVQKQRSTYRAGELIRHDGETWSVASAYSTPWRIYQGLYSESAYLNDETRGRIMQGYTAAGEPVYFDVASSYDQPQLYVGDRFYAQVNSGVEVKGDDLYYFVQDGSTRTLFRNRTALYQYQGYYGVIADVDSQGRVLFVANSELGSTLYRVAAEGGAVSRVLAEDDIVGARLLDDDQVLAVAIQADHYGYYLKPLQPQVAAPVERTLLWDTAEGAADNLTVQSEPQALSLDRRYHSWTAMRYSATDLSASLYVEDDDESTPQDETDTHTLYNVNVRFADPLEQNEFSLFAYRDEDLTKLAGVGYNNSQFFLIGGVKQYWVQDDQLDREALPEEARDHGLSAELRLPMLQSGYWYSELAGTWYQDYHLDEREPLAGTWRLNRTTRFGNSFLPNKHFGITGYGVDDRDDATYGGTLSLMTDLPAEFYLGARGQLSRSDAAINQFERRGVELDEQQDFIANDPSRVVIPALEGTYYAEQVAFGEASVSKVINLPWYSFKFPVSLRREALHLRYRHYDLDFGPVELELNQAIVGLDAELLLFHRAPLRFAFEYAYTDDDTITSESSFQLVTSVGF</sequence>
<organism evidence="2 3">
    <name type="scientific">Alcanivorax nanhaiticus</name>
    <dbReference type="NCBI Taxonomy" id="1177154"/>
    <lineage>
        <taxon>Bacteria</taxon>
        <taxon>Pseudomonadati</taxon>
        <taxon>Pseudomonadota</taxon>
        <taxon>Gammaproteobacteria</taxon>
        <taxon>Oceanospirillales</taxon>
        <taxon>Alcanivoracaceae</taxon>
        <taxon>Alcanivorax</taxon>
    </lineage>
</organism>
<dbReference type="Proteomes" id="UP000029444">
    <property type="component" value="Unassembled WGS sequence"/>
</dbReference>
<feature type="chain" id="PRO_5001910307" evidence="1">
    <location>
        <begin position="21"/>
        <end position="916"/>
    </location>
</feature>
<dbReference type="AlphaFoldDB" id="A0A095SJQ3"/>
<evidence type="ECO:0000313" key="3">
    <source>
        <dbReference type="Proteomes" id="UP000029444"/>
    </source>
</evidence>
<feature type="signal peptide" evidence="1">
    <location>
        <begin position="1"/>
        <end position="20"/>
    </location>
</feature>
<reference evidence="2 3" key="1">
    <citation type="submission" date="2012-09" db="EMBL/GenBank/DDBJ databases">
        <title>Genome Sequence of alkane-degrading Bacterium Alcanivorax sp. 19-m-6.</title>
        <authorList>
            <person name="Lai Q."/>
            <person name="Shao Z."/>
        </authorList>
    </citation>
    <scope>NUCLEOTIDE SEQUENCE [LARGE SCALE GENOMIC DNA]</scope>
    <source>
        <strain evidence="2 3">19-m-6</strain>
    </source>
</reference>
<dbReference type="EMBL" id="ARXV01000006">
    <property type="protein sequence ID" value="KGD64812.1"/>
    <property type="molecule type" value="Genomic_DNA"/>
</dbReference>
<keyword evidence="1" id="KW-0732">Signal</keyword>
<dbReference type="PATRIC" id="fig|1177154.3.peg.1753"/>
<comment type="caution">
    <text evidence="2">The sequence shown here is derived from an EMBL/GenBank/DDBJ whole genome shotgun (WGS) entry which is preliminary data.</text>
</comment>